<evidence type="ECO:0000313" key="3">
    <source>
        <dbReference type="Proteomes" id="UP001154329"/>
    </source>
</evidence>
<feature type="compositionally biased region" description="Basic and acidic residues" evidence="1">
    <location>
        <begin position="60"/>
        <end position="74"/>
    </location>
</feature>
<evidence type="ECO:0000256" key="1">
    <source>
        <dbReference type="SAM" id="MobiDB-lite"/>
    </source>
</evidence>
<protein>
    <submittedName>
        <fullName evidence="2">Uncharacterized protein</fullName>
    </submittedName>
</protein>
<dbReference type="Proteomes" id="UP001154329">
    <property type="component" value="Chromosome 2"/>
</dbReference>
<feature type="compositionally biased region" description="Polar residues" evidence="1">
    <location>
        <begin position="154"/>
        <end position="163"/>
    </location>
</feature>
<sequence>MTEYRRIISDLFGEDGFSEDEQTIREQQALKKRLKDAFGSDSESEERTEQWDDTSVSGNEDNHETDALELAHSDIDDEPVQLQVGKIEPISQDDRRLAKEFAQFQRQMAARINKQRYNGEVNQYGLEVFQQAEEMLRKRNLIEATIASIRVEPTATSNPSAMTKDNDQAEIIPKPTRAERRAAAKRAWYKRKR</sequence>
<accession>A0A9P0NFA1</accession>
<gene>
    <name evidence="2" type="ORF">APHIGO_LOCUS5426</name>
</gene>
<feature type="region of interest" description="Disordered" evidence="1">
    <location>
        <begin position="153"/>
        <end position="174"/>
    </location>
</feature>
<dbReference type="AlphaFoldDB" id="A0A9P0NFA1"/>
<proteinExistence type="predicted"/>
<reference evidence="2" key="1">
    <citation type="submission" date="2022-02" db="EMBL/GenBank/DDBJ databases">
        <authorList>
            <person name="King R."/>
        </authorList>
    </citation>
    <scope>NUCLEOTIDE SEQUENCE</scope>
</reference>
<keyword evidence="3" id="KW-1185">Reference proteome</keyword>
<evidence type="ECO:0000313" key="2">
    <source>
        <dbReference type="EMBL" id="CAH1724059.1"/>
    </source>
</evidence>
<organism evidence="2 3">
    <name type="scientific">Aphis gossypii</name>
    <name type="common">Cotton aphid</name>
    <dbReference type="NCBI Taxonomy" id="80765"/>
    <lineage>
        <taxon>Eukaryota</taxon>
        <taxon>Metazoa</taxon>
        <taxon>Ecdysozoa</taxon>
        <taxon>Arthropoda</taxon>
        <taxon>Hexapoda</taxon>
        <taxon>Insecta</taxon>
        <taxon>Pterygota</taxon>
        <taxon>Neoptera</taxon>
        <taxon>Paraneoptera</taxon>
        <taxon>Hemiptera</taxon>
        <taxon>Sternorrhyncha</taxon>
        <taxon>Aphidomorpha</taxon>
        <taxon>Aphidoidea</taxon>
        <taxon>Aphididae</taxon>
        <taxon>Aphidini</taxon>
        <taxon>Aphis</taxon>
        <taxon>Aphis</taxon>
    </lineage>
</organism>
<dbReference type="EMBL" id="OU899035">
    <property type="protein sequence ID" value="CAH1724059.1"/>
    <property type="molecule type" value="Genomic_DNA"/>
</dbReference>
<feature type="region of interest" description="Disordered" evidence="1">
    <location>
        <begin position="35"/>
        <end position="76"/>
    </location>
</feature>
<name>A0A9P0NFA1_APHGO</name>
<reference evidence="2" key="2">
    <citation type="submission" date="2022-10" db="EMBL/GenBank/DDBJ databases">
        <authorList>
            <consortium name="ENA_rothamsted_submissions"/>
            <consortium name="culmorum"/>
            <person name="King R."/>
        </authorList>
    </citation>
    <scope>NUCLEOTIDE SEQUENCE</scope>
</reference>